<dbReference type="EMBL" id="JAGSPM010000007">
    <property type="protein sequence ID" value="MBR7747439.1"/>
    <property type="molecule type" value="Genomic_DNA"/>
</dbReference>
<evidence type="ECO:0000313" key="2">
    <source>
        <dbReference type="Proteomes" id="UP000680158"/>
    </source>
</evidence>
<dbReference type="RefSeq" id="WP_212684832.1">
    <property type="nucleotide sequence ID" value="NZ_JAGSPM010000007.1"/>
</dbReference>
<gene>
    <name evidence="1" type="ORF">KDM92_12675</name>
</gene>
<sequence>MAKRGEVKKPEDKAIATAKAMRIYGRARARIAFFFIGGKLFGCQADKPVFEKRVNQYSSTLVGIYDINRDYREILDDLDAYYATFLDVVQVPKFTGLTNSGDFKSIS</sequence>
<comment type="caution">
    <text evidence="1">The sequence shown here is derived from an EMBL/GenBank/DDBJ whole genome shotgun (WGS) entry which is preliminary data.</text>
</comment>
<dbReference type="AlphaFoldDB" id="A0A941I4Y7"/>
<keyword evidence="2" id="KW-1185">Reference proteome</keyword>
<proteinExistence type="predicted"/>
<evidence type="ECO:0000313" key="1">
    <source>
        <dbReference type="EMBL" id="MBR7747439.1"/>
    </source>
</evidence>
<accession>A0A941I4Y7</accession>
<name>A0A941I4Y7_9BURK</name>
<protein>
    <submittedName>
        <fullName evidence="1">Uncharacterized protein</fullName>
    </submittedName>
</protein>
<dbReference type="Proteomes" id="UP000680158">
    <property type="component" value="Unassembled WGS sequence"/>
</dbReference>
<organism evidence="1 2">
    <name type="scientific">Undibacterium baiyunense</name>
    <dbReference type="NCBI Taxonomy" id="2828731"/>
    <lineage>
        <taxon>Bacteria</taxon>
        <taxon>Pseudomonadati</taxon>
        <taxon>Pseudomonadota</taxon>
        <taxon>Betaproteobacteria</taxon>
        <taxon>Burkholderiales</taxon>
        <taxon>Oxalobacteraceae</taxon>
        <taxon>Undibacterium</taxon>
    </lineage>
</organism>
<reference evidence="1 2" key="1">
    <citation type="submission" date="2021-04" db="EMBL/GenBank/DDBJ databases">
        <title>novel species isolated from subtropical streams in China.</title>
        <authorList>
            <person name="Lu H."/>
        </authorList>
    </citation>
    <scope>NUCLEOTIDE SEQUENCE [LARGE SCALE GENOMIC DNA]</scope>
    <source>
        <strain evidence="1 2">BYS107W</strain>
    </source>
</reference>